<evidence type="ECO:0000313" key="5">
    <source>
        <dbReference type="Proteomes" id="UP000611629"/>
    </source>
</evidence>
<dbReference type="PROSITE" id="PS51272">
    <property type="entry name" value="SLH"/>
    <property type="match status" value="3"/>
</dbReference>
<evidence type="ECO:0000313" key="4">
    <source>
        <dbReference type="EMBL" id="NYB72743.1"/>
    </source>
</evidence>
<keyword evidence="5" id="KW-1185">Reference proteome</keyword>
<feature type="domain" description="SLH" evidence="3">
    <location>
        <begin position="87"/>
        <end position="143"/>
    </location>
</feature>
<dbReference type="SUPFAM" id="SSF49373">
    <property type="entry name" value="Invasin/intimin cell-adhesion fragments"/>
    <property type="match status" value="3"/>
</dbReference>
<feature type="region of interest" description="Disordered" evidence="1">
    <location>
        <begin position="399"/>
        <end position="431"/>
    </location>
</feature>
<dbReference type="Pfam" id="PF00395">
    <property type="entry name" value="SLH"/>
    <property type="match status" value="3"/>
</dbReference>
<evidence type="ECO:0000259" key="3">
    <source>
        <dbReference type="PROSITE" id="PS51272"/>
    </source>
</evidence>
<dbReference type="InterPro" id="IPR001119">
    <property type="entry name" value="SLH_dom"/>
</dbReference>
<proteinExistence type="predicted"/>
<dbReference type="InterPro" id="IPR008964">
    <property type="entry name" value="Invasin/intimin_cell_adhesion"/>
</dbReference>
<feature type="chain" id="PRO_5038635219" evidence="2">
    <location>
        <begin position="25"/>
        <end position="1264"/>
    </location>
</feature>
<feature type="signal peptide" evidence="2">
    <location>
        <begin position="1"/>
        <end position="24"/>
    </location>
</feature>
<evidence type="ECO:0000256" key="2">
    <source>
        <dbReference type="SAM" id="SignalP"/>
    </source>
</evidence>
<dbReference type="PANTHER" id="PTHR43308:SF5">
    <property type="entry name" value="S-LAYER PROTEIN _ PEPTIDOGLYCAN ENDO-BETA-N-ACETYLGLUCOSAMINIDASE"/>
    <property type="match status" value="1"/>
</dbReference>
<dbReference type="InterPro" id="IPR051465">
    <property type="entry name" value="Cell_Envelope_Struct_Comp"/>
</dbReference>
<dbReference type="Proteomes" id="UP000611629">
    <property type="component" value="Unassembled WGS sequence"/>
</dbReference>
<evidence type="ECO:0000256" key="1">
    <source>
        <dbReference type="SAM" id="MobiDB-lite"/>
    </source>
</evidence>
<protein>
    <submittedName>
        <fullName evidence="4">Ig-like domain-containing protein</fullName>
    </submittedName>
</protein>
<comment type="caution">
    <text evidence="4">The sequence shown here is derived from an EMBL/GenBank/DDBJ whole genome shotgun (WGS) entry which is preliminary data.</text>
</comment>
<name>A0A974GUW1_SEDHY</name>
<reference evidence="4" key="1">
    <citation type="submission" date="2020-07" db="EMBL/GenBank/DDBJ databases">
        <title>Genomic analysis of a strain of Sedimentibacter Hydroxybenzoicus DSM7310.</title>
        <authorList>
            <person name="Ma S."/>
        </authorList>
    </citation>
    <scope>NUCLEOTIDE SEQUENCE</scope>
    <source>
        <strain evidence="4">DSM 7310</strain>
    </source>
</reference>
<sequence>MIRKSLSLLLIFAMIFSIAMPVNAFAITKDYAGHWAEETINTWLNKGYVSGYPDGSFKPEGSVTRAEFITMVNKLFSYSEISDISFTDVNLEDWYYKEVQKSVKAGYISGLSETKFAPDEKLTREQAAVIISKIMELQGKSAGADIFTDKNEISGWALEYVGASANAQIIKGYDADNTFRPQNPIKRAEAISMLDRIVESTESADLIIDKAGTVVENKTYNNIHITNKVGNGEVTLKNVTVTGELLVEGGGENSIIIENSTINVLVTNKKDGKVRILATGSTEVYYTSVLSGVTLEQDELTGKGFEQVVVDEDANENQTITVNADLGELSINAKVKINIKSGEIEEIVIAKDAEGASINLGNSAKALLITVNAKVSFTGVGTIITAEINASEVTFEKKPENTDVAPGVKAPEIKTPSSGGGGSSGPSGPSQQVLNIEITLSDSLVHANETDFYPYIQTISLNNQTIYNDKEGRQDLDEIISMLKEQGITLKFKSDDTSIVSIDETTGKMTGKAVGETIITVTASKSGYNNKAFDFDVEVIIPVNEVEISATTTSTGIGGKVQLEAVISPKDATYKDVAWESSDDKIAAVDAKGLVTGVSTGSAIITVTTKEGRKTDSVVIEVKESKEPETPDIPVSGITINEADQELEVGEKLQLTIKIEPEDATNQDVTWESSDDTIATVSANGLVTAVTEGEATITVTTEDGNKMYSVVIAVVVEEPQDPEELTATIDEITGDSNTLSGTFNKPVFVDGVALGSVNVSNDTGKIAFIDKLFNAPTDLSTYMDADKVEIVLTDTSVSVTIKDGAISEELFKTLDGDGNGIWRMDIELNKDNFIDADNQTVVEVPEAFKIKFFVPSANGIADYSVPVKAVFQTQDQRDAEGDGVVAPEALTVAIDEVTGSSNTLKGIFNKSVFVDGVALDLINVETSEDKIAFLDQLFNAPVDLTEVVNADNITINLTDRSVEVIVNDDVIKRDLFKALDTSTTGGTDIWSGNDDGIYRMDIELEEGNFKDIHGNYIEAIEGEEQFKLKFSSLSSGMVNYDAPIKAVFQTQAQRDAEVAVDTGISISVDREKATAEKATIEFSSTRTFGTSETKYTSDMYTKNGTYMLLRLYKVDGESEEAVFFNTVYDGLTISSGLGAGLKFGDHGTGTGRLGADFGLGTHSGTKLFSDASIKNSTVKGALIYDVKTSDDDVFGLWLPAGSINLTVEANLKTTEKVAGNYKMVLEAYESAYKLNEEGNQWVKYSDTEELPLLESVDIITFTVE</sequence>
<dbReference type="SMART" id="SM00635">
    <property type="entry name" value="BID_2"/>
    <property type="match status" value="3"/>
</dbReference>
<dbReference type="InterPro" id="IPR003343">
    <property type="entry name" value="Big_2"/>
</dbReference>
<dbReference type="Gene3D" id="2.60.40.1080">
    <property type="match status" value="3"/>
</dbReference>
<feature type="domain" description="SLH" evidence="3">
    <location>
        <begin position="144"/>
        <end position="208"/>
    </location>
</feature>
<dbReference type="Pfam" id="PF02368">
    <property type="entry name" value="Big_2"/>
    <property type="match status" value="2"/>
</dbReference>
<dbReference type="EMBL" id="JACBNQ010000001">
    <property type="protein sequence ID" value="NYB72743.1"/>
    <property type="molecule type" value="Genomic_DNA"/>
</dbReference>
<accession>A0A974GUW1</accession>
<gene>
    <name evidence="4" type="ORF">HZF24_01160</name>
</gene>
<dbReference type="PANTHER" id="PTHR43308">
    <property type="entry name" value="OUTER MEMBRANE PROTEIN ALPHA-RELATED"/>
    <property type="match status" value="1"/>
</dbReference>
<keyword evidence="2" id="KW-0732">Signal</keyword>
<dbReference type="RefSeq" id="WP_179236423.1">
    <property type="nucleotide sequence ID" value="NZ_JACBNQ010000001.1"/>
</dbReference>
<feature type="domain" description="SLH" evidence="3">
    <location>
        <begin position="23"/>
        <end position="86"/>
    </location>
</feature>
<organism evidence="4 5">
    <name type="scientific">Sedimentibacter hydroxybenzoicus DSM 7310</name>
    <dbReference type="NCBI Taxonomy" id="1123245"/>
    <lineage>
        <taxon>Bacteria</taxon>
        <taxon>Bacillati</taxon>
        <taxon>Bacillota</taxon>
        <taxon>Tissierellia</taxon>
        <taxon>Sedimentibacter</taxon>
    </lineage>
</organism>
<dbReference type="AlphaFoldDB" id="A0A974GUW1"/>